<gene>
    <name evidence="6" type="ORF">GSOID_T00010251001</name>
</gene>
<evidence type="ECO:0000256" key="5">
    <source>
        <dbReference type="SAM" id="Phobius"/>
    </source>
</evidence>
<dbReference type="Proteomes" id="UP000001307">
    <property type="component" value="Unassembled WGS sequence"/>
</dbReference>
<keyword evidence="4 5" id="KW-0472">Membrane</keyword>
<feature type="transmembrane region" description="Helical" evidence="5">
    <location>
        <begin position="81"/>
        <end position="103"/>
    </location>
</feature>
<dbReference type="Pfam" id="PF13520">
    <property type="entry name" value="AA_permease_2"/>
    <property type="match status" value="1"/>
</dbReference>
<feature type="transmembrane region" description="Helical" evidence="5">
    <location>
        <begin position="325"/>
        <end position="351"/>
    </location>
</feature>
<dbReference type="PANTHER" id="PTHR11785:SF528">
    <property type="entry name" value="AMINO ACID TRANSPORTER PROTEIN JHI-21"/>
    <property type="match status" value="1"/>
</dbReference>
<dbReference type="GO" id="GO:0016020">
    <property type="term" value="C:membrane"/>
    <property type="evidence" value="ECO:0007669"/>
    <property type="project" value="UniProtKB-SubCell"/>
</dbReference>
<dbReference type="InterPro" id="IPR002293">
    <property type="entry name" value="AA/rel_permease1"/>
</dbReference>
<feature type="transmembrane region" description="Helical" evidence="5">
    <location>
        <begin position="372"/>
        <end position="390"/>
    </location>
</feature>
<feature type="transmembrane region" description="Helical" evidence="5">
    <location>
        <begin position="432"/>
        <end position="453"/>
    </location>
</feature>
<dbReference type="GO" id="GO:0015179">
    <property type="term" value="F:L-amino acid transmembrane transporter activity"/>
    <property type="evidence" value="ECO:0007669"/>
    <property type="project" value="TreeGrafter"/>
</dbReference>
<evidence type="ECO:0000256" key="3">
    <source>
        <dbReference type="ARBA" id="ARBA00022989"/>
    </source>
</evidence>
<organism evidence="6">
    <name type="scientific">Oikopleura dioica</name>
    <name type="common">Tunicate</name>
    <dbReference type="NCBI Taxonomy" id="34765"/>
    <lineage>
        <taxon>Eukaryota</taxon>
        <taxon>Metazoa</taxon>
        <taxon>Chordata</taxon>
        <taxon>Tunicata</taxon>
        <taxon>Appendicularia</taxon>
        <taxon>Copelata</taxon>
        <taxon>Oikopleuridae</taxon>
        <taxon>Oikopleura</taxon>
    </lineage>
</organism>
<dbReference type="EMBL" id="FN653045">
    <property type="protein sequence ID" value="CBY24391.1"/>
    <property type="molecule type" value="Genomic_DNA"/>
</dbReference>
<keyword evidence="3 5" id="KW-1133">Transmembrane helix</keyword>
<accession>E4XFD1</accession>
<evidence type="ECO:0000256" key="1">
    <source>
        <dbReference type="ARBA" id="ARBA00004141"/>
    </source>
</evidence>
<comment type="subcellular location">
    <subcellularLocation>
        <location evidence="1">Membrane</location>
        <topology evidence="1">Multi-pass membrane protein</topology>
    </subcellularLocation>
</comment>
<feature type="transmembrane region" description="Helical" evidence="5">
    <location>
        <begin position="137"/>
        <end position="160"/>
    </location>
</feature>
<reference evidence="6" key="1">
    <citation type="journal article" date="2010" name="Science">
        <title>Plasticity of animal genome architecture unmasked by rapid evolution of a pelagic tunicate.</title>
        <authorList>
            <person name="Denoeud F."/>
            <person name="Henriet S."/>
            <person name="Mungpakdee S."/>
            <person name="Aury J.M."/>
            <person name="Da Silva C."/>
            <person name="Brinkmann H."/>
            <person name="Mikhaleva J."/>
            <person name="Olsen L.C."/>
            <person name="Jubin C."/>
            <person name="Canestro C."/>
            <person name="Bouquet J.M."/>
            <person name="Danks G."/>
            <person name="Poulain J."/>
            <person name="Campsteijn C."/>
            <person name="Adamski M."/>
            <person name="Cross I."/>
            <person name="Yadetie F."/>
            <person name="Muffato M."/>
            <person name="Louis A."/>
            <person name="Butcher S."/>
            <person name="Tsagkogeorga G."/>
            <person name="Konrad A."/>
            <person name="Singh S."/>
            <person name="Jensen M.F."/>
            <person name="Cong E.H."/>
            <person name="Eikeseth-Otteraa H."/>
            <person name="Noel B."/>
            <person name="Anthouard V."/>
            <person name="Porcel B.M."/>
            <person name="Kachouri-Lafond R."/>
            <person name="Nishino A."/>
            <person name="Ugolini M."/>
            <person name="Chourrout P."/>
            <person name="Nishida H."/>
            <person name="Aasland R."/>
            <person name="Huzurbazar S."/>
            <person name="Westhof E."/>
            <person name="Delsuc F."/>
            <person name="Lehrach H."/>
            <person name="Reinhardt R."/>
            <person name="Weissenbach J."/>
            <person name="Roy S.W."/>
            <person name="Artiguenave F."/>
            <person name="Postlethwait J.H."/>
            <person name="Manak J.R."/>
            <person name="Thompson E.M."/>
            <person name="Jaillon O."/>
            <person name="Du Pasquier L."/>
            <person name="Boudinot P."/>
            <person name="Liberles D.A."/>
            <person name="Volff J.N."/>
            <person name="Philippe H."/>
            <person name="Lenhard B."/>
            <person name="Roest Crollius H."/>
            <person name="Wincker P."/>
            <person name="Chourrout D."/>
        </authorList>
    </citation>
    <scope>NUCLEOTIDE SEQUENCE [LARGE SCALE GENOMIC DNA]</scope>
</reference>
<evidence type="ECO:0008006" key="8">
    <source>
        <dbReference type="Google" id="ProtNLM"/>
    </source>
</evidence>
<dbReference type="AlphaFoldDB" id="E4XFD1"/>
<evidence type="ECO:0000313" key="6">
    <source>
        <dbReference type="EMBL" id="CBY24391.1"/>
    </source>
</evidence>
<dbReference type="InParanoid" id="E4XFD1"/>
<evidence type="ECO:0000313" key="7">
    <source>
        <dbReference type="Proteomes" id="UP000001307"/>
    </source>
</evidence>
<protein>
    <recommendedName>
        <fullName evidence="8">Amino acid permease/ SLC12A domain-containing protein</fullName>
    </recommendedName>
</protein>
<name>E4XFD1_OIKDI</name>
<keyword evidence="7" id="KW-1185">Reference proteome</keyword>
<evidence type="ECO:0000256" key="4">
    <source>
        <dbReference type="ARBA" id="ARBA00023136"/>
    </source>
</evidence>
<dbReference type="Gene3D" id="1.20.1740.10">
    <property type="entry name" value="Amino acid/polyamine transporter I"/>
    <property type="match status" value="1"/>
</dbReference>
<dbReference type="OrthoDB" id="3257095at2759"/>
<sequence>MSDREPLIREEDDQEIISEIPEIENETESQTRTFTDTGVETETRLERNLGLYDAVGIGVGIMLGSGIFVSPGGVMANAGSFGSSIIIWVLCGVFSLLGGLCYAELGTLIPESGGDYTYCNRIFPDIIGFLRLWVEVIIIRPGCHAAVAVTFALHVLQPFFPGQSVPSIPKKLIAAACITLFSWLNMYSIKGSTMVNSYTAFAKTISLILIIGVGIWKAGQGEIQNFMPDEFWKGSTTDFPKLCLACYSGLWSFAGWTDIVLVTEEIQNPAKNVPLAIIISCTLIIGLYCLVNLAYFTVLTVKASAIATAQVFIEKALPNLPGHQYIIPILVSLACFGGVNGSLFASGRYYFVAGRNNHMPPILSMVQIHRNTPSVACFVNGLLSTAMLFNDDIYSLINYTNFIYFVCIILAIGGLAYLKITGQADGSTVKVPLPILILTLIMFSGVVLGAMVLTPYETLGGIILTLTGLPIYFIFVQPRGKLLEWKQNMQPRYENFSRFIQKLMVVVPETKEE</sequence>
<evidence type="ECO:0000256" key="2">
    <source>
        <dbReference type="ARBA" id="ARBA00022692"/>
    </source>
</evidence>
<proteinExistence type="predicted"/>
<feature type="transmembrane region" description="Helical" evidence="5">
    <location>
        <begin position="273"/>
        <end position="295"/>
    </location>
</feature>
<feature type="transmembrane region" description="Helical" evidence="5">
    <location>
        <begin position="49"/>
        <end position="69"/>
    </location>
</feature>
<feature type="transmembrane region" description="Helical" evidence="5">
    <location>
        <begin position="402"/>
        <end position="420"/>
    </location>
</feature>
<dbReference type="InterPro" id="IPR050598">
    <property type="entry name" value="AminoAcid_Transporter"/>
</dbReference>
<dbReference type="PIRSF" id="PIRSF006060">
    <property type="entry name" value="AA_transporter"/>
    <property type="match status" value="1"/>
</dbReference>
<keyword evidence="2 5" id="KW-0812">Transmembrane</keyword>
<feature type="transmembrane region" description="Helical" evidence="5">
    <location>
        <begin position="201"/>
        <end position="219"/>
    </location>
</feature>
<dbReference type="PANTHER" id="PTHR11785">
    <property type="entry name" value="AMINO ACID TRANSPORTER"/>
    <property type="match status" value="1"/>
</dbReference>
<feature type="transmembrane region" description="Helical" evidence="5">
    <location>
        <begin position="459"/>
        <end position="476"/>
    </location>
</feature>